<evidence type="ECO:0000313" key="3">
    <source>
        <dbReference type="EMBL" id="KAJ5222570.1"/>
    </source>
</evidence>
<feature type="compositionally biased region" description="Acidic residues" evidence="1">
    <location>
        <begin position="87"/>
        <end position="120"/>
    </location>
</feature>
<name>A0A9W9NME0_PENCI</name>
<gene>
    <name evidence="3" type="ORF">N7469_008810</name>
</gene>
<proteinExistence type="predicted"/>
<dbReference type="OrthoDB" id="6058203at2759"/>
<evidence type="ECO:0000256" key="1">
    <source>
        <dbReference type="SAM" id="MobiDB-lite"/>
    </source>
</evidence>
<dbReference type="AlphaFoldDB" id="A0A9W9NME0"/>
<protein>
    <recommendedName>
        <fullName evidence="2">F-box domain-containing protein</fullName>
    </recommendedName>
</protein>
<dbReference type="InterPro" id="IPR001810">
    <property type="entry name" value="F-box_dom"/>
</dbReference>
<organism evidence="3 4">
    <name type="scientific">Penicillium citrinum</name>
    <dbReference type="NCBI Taxonomy" id="5077"/>
    <lineage>
        <taxon>Eukaryota</taxon>
        <taxon>Fungi</taxon>
        <taxon>Dikarya</taxon>
        <taxon>Ascomycota</taxon>
        <taxon>Pezizomycotina</taxon>
        <taxon>Eurotiomycetes</taxon>
        <taxon>Eurotiomycetidae</taxon>
        <taxon>Eurotiales</taxon>
        <taxon>Aspergillaceae</taxon>
        <taxon>Penicillium</taxon>
    </lineage>
</organism>
<reference evidence="3" key="1">
    <citation type="submission" date="2022-11" db="EMBL/GenBank/DDBJ databases">
        <authorList>
            <person name="Petersen C."/>
        </authorList>
    </citation>
    <scope>NUCLEOTIDE SEQUENCE</scope>
    <source>
        <strain evidence="3">IBT 23319</strain>
    </source>
</reference>
<reference evidence="3" key="2">
    <citation type="journal article" date="2023" name="IMA Fungus">
        <title>Comparative genomic study of the Penicillium genus elucidates a diverse pangenome and 15 lateral gene transfer events.</title>
        <authorList>
            <person name="Petersen C."/>
            <person name="Sorensen T."/>
            <person name="Nielsen M.R."/>
            <person name="Sondergaard T.E."/>
            <person name="Sorensen J.L."/>
            <person name="Fitzpatrick D.A."/>
            <person name="Frisvad J.C."/>
            <person name="Nielsen K.L."/>
        </authorList>
    </citation>
    <scope>NUCLEOTIDE SEQUENCE</scope>
    <source>
        <strain evidence="3">IBT 23319</strain>
    </source>
</reference>
<dbReference type="RefSeq" id="XP_056497493.1">
    <property type="nucleotide sequence ID" value="XM_056647728.1"/>
</dbReference>
<dbReference type="EMBL" id="JAPQKT010000008">
    <property type="protein sequence ID" value="KAJ5222570.1"/>
    <property type="molecule type" value="Genomic_DNA"/>
</dbReference>
<keyword evidence="4" id="KW-1185">Reference proteome</keyword>
<sequence length="640" mass="72533">MLLSLPTELVQLILRECDTTTFLQLTFSCRALLAAALSNRQLIQYQLSQVPGGITSDALENKYELGKSESPEPYEYEYDIEDEDLDGLDDLDESEQDEDSDGGGDEDEDEVVDEDEVQNEDEPKPIPDLGSDLSTKALFGRLLQRAYRNLFGAEFHCQRKLITFEDKVLDARASILECNSAHGSSKLVFKGDQNVYDLANGPGISDQVSSPANKFGTVEILFTGHGAHVTPEDIADGIYMLHRFRPFDDPETDTSHPFVRHAMQSSSGGDIFLEFRPYYPSAWPIIYSFPEEKDYEPIAFASSREIDDDMEVDMLPNDKHGFAISWQHRQRADDHHVVLYNTRIGGDGNGDWIVDKDERLGLCYGVYKSYVLSENSGERPIRPTTKLAFNDKGQQMLHYNRGNTLYSAFQRIPDTITSPPKFSANACQVRFSDTLSLQFSIDIPFYSTHKLGSITPDIRCHWQYLAVGIATHRVEHWTVACLLRSEAHCTYLNCNHEVDLDRGRRFDQWEIMARLDGYRELNTSHGSLITASHRGTRIAAASWKTVTVWALRPNDIIFGDERRAYPESWRTPDGVIMLPPIVIELDAVVFQLEFPRKRGENELWAITDRGMMILNLKPDGKGGEVVEELADLEDNFIDSD</sequence>
<evidence type="ECO:0000313" key="4">
    <source>
        <dbReference type="Proteomes" id="UP001147733"/>
    </source>
</evidence>
<dbReference type="Proteomes" id="UP001147733">
    <property type="component" value="Unassembled WGS sequence"/>
</dbReference>
<evidence type="ECO:0000259" key="2">
    <source>
        <dbReference type="PROSITE" id="PS50181"/>
    </source>
</evidence>
<accession>A0A9W9NME0</accession>
<feature type="domain" description="F-box" evidence="2">
    <location>
        <begin position="1"/>
        <end position="42"/>
    </location>
</feature>
<comment type="caution">
    <text evidence="3">The sequence shown here is derived from an EMBL/GenBank/DDBJ whole genome shotgun (WGS) entry which is preliminary data.</text>
</comment>
<dbReference type="GeneID" id="81386895"/>
<dbReference type="PROSITE" id="PS50181">
    <property type="entry name" value="FBOX"/>
    <property type="match status" value="1"/>
</dbReference>
<feature type="region of interest" description="Disordered" evidence="1">
    <location>
        <begin position="87"/>
        <end position="132"/>
    </location>
</feature>